<keyword evidence="2" id="KW-1185">Reference proteome</keyword>
<dbReference type="InterPro" id="IPR036703">
    <property type="entry name" value="MOB_kinase_act_sf"/>
</dbReference>
<organism evidence="2 3">
    <name type="scientific">Mesorhabditis belari</name>
    <dbReference type="NCBI Taxonomy" id="2138241"/>
    <lineage>
        <taxon>Eukaryota</taxon>
        <taxon>Metazoa</taxon>
        <taxon>Ecdysozoa</taxon>
        <taxon>Nematoda</taxon>
        <taxon>Chromadorea</taxon>
        <taxon>Rhabditida</taxon>
        <taxon>Rhabditina</taxon>
        <taxon>Rhabditomorpha</taxon>
        <taxon>Rhabditoidea</taxon>
        <taxon>Rhabditidae</taxon>
        <taxon>Mesorhabditinae</taxon>
        <taxon>Mesorhabditis</taxon>
    </lineage>
</organism>
<reference evidence="3" key="1">
    <citation type="submission" date="2024-02" db="UniProtKB">
        <authorList>
            <consortium name="WormBaseParasite"/>
        </authorList>
    </citation>
    <scope>IDENTIFICATION</scope>
</reference>
<feature type="binding site" evidence="1">
    <location>
        <position position="60"/>
    </location>
    <ligand>
        <name>Zn(2+)</name>
        <dbReference type="ChEBI" id="CHEBI:29105"/>
    </ligand>
</feature>
<dbReference type="InterPro" id="IPR005301">
    <property type="entry name" value="MOB_kinase_act_fam"/>
</dbReference>
<dbReference type="SMART" id="SM01388">
    <property type="entry name" value="Mob1_phocein"/>
    <property type="match status" value="1"/>
</dbReference>
<keyword evidence="1" id="KW-0862">Zinc</keyword>
<evidence type="ECO:0000313" key="2">
    <source>
        <dbReference type="Proteomes" id="UP000887575"/>
    </source>
</evidence>
<feature type="binding site" evidence="1">
    <location>
        <position position="140"/>
    </location>
    <ligand>
        <name>Zn(2+)</name>
        <dbReference type="ChEBI" id="CHEBI:29105"/>
    </ligand>
</feature>
<dbReference type="PANTHER" id="PTHR22599">
    <property type="entry name" value="MPS ONE BINDER KINASE ACTIVATOR-LIKE MOB"/>
    <property type="match status" value="1"/>
</dbReference>
<dbReference type="Proteomes" id="UP000887575">
    <property type="component" value="Unassembled WGS sequence"/>
</dbReference>
<feature type="binding site" evidence="1">
    <location>
        <position position="135"/>
    </location>
    <ligand>
        <name>Zn(2+)</name>
        <dbReference type="ChEBI" id="CHEBI:29105"/>
    </ligand>
</feature>
<protein>
    <submittedName>
        <fullName evidence="3">Uncharacterized protein</fullName>
    </submittedName>
</protein>
<accession>A0AAF3J6Q2</accession>
<name>A0AAF3J6Q2_9BILA</name>
<keyword evidence="1" id="KW-0479">Metal-binding</keyword>
<proteinExistence type="predicted"/>
<evidence type="ECO:0000256" key="1">
    <source>
        <dbReference type="PIRSR" id="PIRSR605301-1"/>
    </source>
</evidence>
<dbReference type="AlphaFoldDB" id="A0AAF3J6Q2"/>
<dbReference type="Pfam" id="PF03637">
    <property type="entry name" value="Mob1_phocein"/>
    <property type="match status" value="1"/>
</dbReference>
<dbReference type="SUPFAM" id="SSF101152">
    <property type="entry name" value="Mob1/phocein"/>
    <property type="match status" value="1"/>
</dbReference>
<sequence>MNSRNEASCVTLGSGNLRDAVRLPFGEDQNEWLAMNLSDMYNQVCMLVGTLDQACTPEKCPKMTAAAGHEYLWQDSNKQTLSTSAPEYISYLLTGIHDQLDDENVFPSQLGKSFPPDFLSICEGIMSRLFRVYAHVYHAHSNDIIKLNAMAHINTSLKHFILFAREFKLIPRAKMVPLQSVLDTLCPANS</sequence>
<dbReference type="WBParaSite" id="MBELARI_LOCUS19627">
    <property type="protein sequence ID" value="MBELARI_LOCUS19627"/>
    <property type="gene ID" value="MBELARI_LOCUS19627"/>
</dbReference>
<evidence type="ECO:0000313" key="3">
    <source>
        <dbReference type="WBParaSite" id="MBELARI_LOCUS19627"/>
    </source>
</evidence>
<dbReference type="Gene3D" id="1.20.140.30">
    <property type="entry name" value="MOB kinase activator"/>
    <property type="match status" value="1"/>
</dbReference>
<feature type="binding site" evidence="1">
    <location>
        <position position="55"/>
    </location>
    <ligand>
        <name>Zn(2+)</name>
        <dbReference type="ChEBI" id="CHEBI:29105"/>
    </ligand>
</feature>